<comment type="similarity">
    <text evidence="3 11">Belongs to the glycosyltransferase 7 family.</text>
</comment>
<comment type="pathway">
    <text evidence="2 11">Protein modification; protein glycosylation.</text>
</comment>
<keyword evidence="9" id="KW-0472">Membrane</keyword>
<proteinExistence type="inferred from homology"/>
<organism evidence="14 15">
    <name type="scientific">Branchiostoma lanceolatum</name>
    <name type="common">Common lancelet</name>
    <name type="synonym">Amphioxus lanceolatum</name>
    <dbReference type="NCBI Taxonomy" id="7740"/>
    <lineage>
        <taxon>Eukaryota</taxon>
        <taxon>Metazoa</taxon>
        <taxon>Chordata</taxon>
        <taxon>Cephalochordata</taxon>
        <taxon>Leptocardii</taxon>
        <taxon>Amphioxiformes</taxon>
        <taxon>Branchiostomatidae</taxon>
        <taxon>Branchiostoma</taxon>
    </lineage>
</organism>
<evidence type="ECO:0000256" key="2">
    <source>
        <dbReference type="ARBA" id="ARBA00004922"/>
    </source>
</evidence>
<evidence type="ECO:0000256" key="5">
    <source>
        <dbReference type="ARBA" id="ARBA00022679"/>
    </source>
</evidence>
<dbReference type="InterPro" id="IPR029044">
    <property type="entry name" value="Nucleotide-diphossugar_trans"/>
</dbReference>
<dbReference type="Proteomes" id="UP000838412">
    <property type="component" value="Chromosome 8"/>
</dbReference>
<evidence type="ECO:0000256" key="1">
    <source>
        <dbReference type="ARBA" id="ARBA00004606"/>
    </source>
</evidence>
<evidence type="ECO:0000259" key="13">
    <source>
        <dbReference type="Pfam" id="PF13733"/>
    </source>
</evidence>
<dbReference type="GO" id="GO:0005975">
    <property type="term" value="P:carbohydrate metabolic process"/>
    <property type="evidence" value="ECO:0007669"/>
    <property type="project" value="InterPro"/>
</dbReference>
<dbReference type="GO" id="GO:0005794">
    <property type="term" value="C:Golgi apparatus"/>
    <property type="evidence" value="ECO:0007669"/>
    <property type="project" value="TreeGrafter"/>
</dbReference>
<dbReference type="AlphaFoldDB" id="A0A8K0AB99"/>
<dbReference type="Gene3D" id="3.90.550.10">
    <property type="entry name" value="Spore Coat Polysaccharide Biosynthesis Protein SpsA, Chain A"/>
    <property type="match status" value="1"/>
</dbReference>
<evidence type="ECO:0000256" key="6">
    <source>
        <dbReference type="ARBA" id="ARBA00022692"/>
    </source>
</evidence>
<dbReference type="Pfam" id="PF13733">
    <property type="entry name" value="Glyco_transf_7N"/>
    <property type="match status" value="1"/>
</dbReference>
<evidence type="ECO:0000256" key="8">
    <source>
        <dbReference type="ARBA" id="ARBA00022989"/>
    </source>
</evidence>
<dbReference type="PANTHER" id="PTHR19300">
    <property type="entry name" value="BETA-1,4-GALACTOSYLTRANSFERASE"/>
    <property type="match status" value="1"/>
</dbReference>
<evidence type="ECO:0000313" key="14">
    <source>
        <dbReference type="EMBL" id="CAH1272159.1"/>
    </source>
</evidence>
<dbReference type="PANTHER" id="PTHR19300:SF57">
    <property type="entry name" value="BETA-1,4-N-ACETYLGALACTOSAMINYLTRANSFERASE"/>
    <property type="match status" value="1"/>
</dbReference>
<keyword evidence="7 11" id="KW-0735">Signal-anchor</keyword>
<reference evidence="14" key="1">
    <citation type="submission" date="2022-01" db="EMBL/GenBank/DDBJ databases">
        <authorList>
            <person name="Braso-Vives M."/>
        </authorList>
    </citation>
    <scope>NUCLEOTIDE SEQUENCE</scope>
</reference>
<evidence type="ECO:0000256" key="11">
    <source>
        <dbReference type="RuleBase" id="RU368121"/>
    </source>
</evidence>
<protein>
    <recommendedName>
        <fullName evidence="11">Beta-1,4-galactosyltransferase</fullName>
        <ecNumber evidence="11">2.4.1.-</ecNumber>
    </recommendedName>
</protein>
<dbReference type="Pfam" id="PF02709">
    <property type="entry name" value="Glyco_transf_7C"/>
    <property type="match status" value="1"/>
</dbReference>
<dbReference type="EC" id="2.4.1.-" evidence="11"/>
<dbReference type="EMBL" id="OV696693">
    <property type="protein sequence ID" value="CAH1272159.1"/>
    <property type="molecule type" value="Genomic_DNA"/>
</dbReference>
<gene>
    <name evidence="14" type="primary">B4GALT2</name>
    <name evidence="14" type="ORF">BLAG_LOCUS23880</name>
</gene>
<feature type="domain" description="Galactosyltransferase C-terminal" evidence="12">
    <location>
        <begin position="203"/>
        <end position="279"/>
    </location>
</feature>
<keyword evidence="4 11" id="KW-0328">Glycosyltransferase</keyword>
<accession>A0A8K0AB99</accession>
<dbReference type="InterPro" id="IPR003859">
    <property type="entry name" value="Galactosyl_T"/>
</dbReference>
<keyword evidence="15" id="KW-1185">Reference proteome</keyword>
<evidence type="ECO:0000256" key="7">
    <source>
        <dbReference type="ARBA" id="ARBA00022968"/>
    </source>
</evidence>
<keyword evidence="8" id="KW-1133">Transmembrane helix</keyword>
<dbReference type="PRINTS" id="PR02050">
    <property type="entry name" value="B14GALTRFASE"/>
</dbReference>
<dbReference type="SUPFAM" id="SSF53448">
    <property type="entry name" value="Nucleotide-diphospho-sugar transferases"/>
    <property type="match status" value="1"/>
</dbReference>
<sequence length="352" mass="40597">MRESRLCPLIILQVVGTLGLLTYLHLVKTSRERNPETLQITLRDNNPYANVEFSGKLSHFEKVAVLVMPPRERDSKTLQEIWRANDSYGNVGLGGKWSPSRNRSASSSEKVAILVTYRDREEHLKIFLRHMHPFLQRQGLDYTIYVIEQHGEEQGFCKGLLYNVGFTEALKDDPSYDCFIFHDVDLLPEDDRNLYTCARSPYHLSVAIDKFDYKLTYVALFGGVSALNTSHYRLLNGYSNLYCGWGAEDDDMARRLYKHVLAISRPEPDIARYKMLSHKSREPRDDNTDKRYLLNTALHRAKTDGLADLQTANYSVTSITHKALYTHILVNITKRKPIKHVHPRKIGKRNTN</sequence>
<evidence type="ECO:0000313" key="15">
    <source>
        <dbReference type="Proteomes" id="UP000838412"/>
    </source>
</evidence>
<evidence type="ECO:0000256" key="3">
    <source>
        <dbReference type="ARBA" id="ARBA00005735"/>
    </source>
</evidence>
<dbReference type="OrthoDB" id="10038994at2759"/>
<evidence type="ECO:0000259" key="12">
    <source>
        <dbReference type="Pfam" id="PF02709"/>
    </source>
</evidence>
<keyword evidence="10 11" id="KW-0325">Glycoprotein</keyword>
<evidence type="ECO:0000256" key="4">
    <source>
        <dbReference type="ARBA" id="ARBA00022676"/>
    </source>
</evidence>
<name>A0A8K0AB99_BRALA</name>
<comment type="function">
    <text evidence="11">Catalyses the transfer of galactose onto proteins or lipids.</text>
</comment>
<dbReference type="InterPro" id="IPR027791">
    <property type="entry name" value="Galactosyl_T_C"/>
</dbReference>
<evidence type="ECO:0000256" key="9">
    <source>
        <dbReference type="ARBA" id="ARBA00023136"/>
    </source>
</evidence>
<comment type="subcellular location">
    <subcellularLocation>
        <location evidence="1">Membrane</location>
        <topology evidence="1">Single-pass type II membrane protein</topology>
    </subcellularLocation>
</comment>
<dbReference type="CDD" id="cd00899">
    <property type="entry name" value="b4GalT"/>
    <property type="match status" value="1"/>
</dbReference>
<dbReference type="GO" id="GO:0016020">
    <property type="term" value="C:membrane"/>
    <property type="evidence" value="ECO:0007669"/>
    <property type="project" value="UniProtKB-SubCell"/>
</dbReference>
<dbReference type="GO" id="GO:0008378">
    <property type="term" value="F:galactosyltransferase activity"/>
    <property type="evidence" value="ECO:0007669"/>
    <property type="project" value="TreeGrafter"/>
</dbReference>
<keyword evidence="6" id="KW-0812">Transmembrane</keyword>
<keyword evidence="5 11" id="KW-0808">Transferase</keyword>
<dbReference type="UniPathway" id="UPA00378"/>
<dbReference type="InterPro" id="IPR027995">
    <property type="entry name" value="Galactosyl_T_N"/>
</dbReference>
<evidence type="ECO:0000256" key="10">
    <source>
        <dbReference type="ARBA" id="ARBA00023180"/>
    </source>
</evidence>
<feature type="domain" description="Galactosyltransferase N-terminal" evidence="13">
    <location>
        <begin position="83"/>
        <end position="197"/>
    </location>
</feature>